<proteinExistence type="predicted"/>
<dbReference type="GO" id="GO:0120147">
    <property type="term" value="F:formylglycine-generating oxidase activity"/>
    <property type="evidence" value="ECO:0007669"/>
    <property type="project" value="TreeGrafter"/>
</dbReference>
<dbReference type="Proteomes" id="UP000475214">
    <property type="component" value="Unassembled WGS sequence"/>
</dbReference>
<dbReference type="Pfam" id="PF03781">
    <property type="entry name" value="FGE-sulfatase"/>
    <property type="match status" value="1"/>
</dbReference>
<evidence type="ECO:0000313" key="2">
    <source>
        <dbReference type="EMBL" id="NED99806.1"/>
    </source>
</evidence>
<dbReference type="InterPro" id="IPR016187">
    <property type="entry name" value="CTDL_fold"/>
</dbReference>
<sequence>MVELPGGTFIMGTDEQDGYPADGEGPAREVTLSPFWVDTTTVSNADFAAFTEATGWITVAERLGTSFVFGGYLPDDFPATRGVAEAPWWREVGGADWRHPEGPHSSIEDRMEHPVVHMTWRDARAYAKWAGKRLPTEAEWEYAARGGLVQNRYPWGNEREPGGEHRMNVWQGTFPAKDTGADGYVGTAPVDAYQPNGFGLYNMTGNVWEWCSDWFDPAWHLTGPRVDPGGPPRTGRKSMRGGSHMCHASYCYRYRVDARSSNTPDSSAGNIGFRCVRSA</sequence>
<dbReference type="InterPro" id="IPR042095">
    <property type="entry name" value="SUMF_sf"/>
</dbReference>
<organism evidence="2 3">
    <name type="scientific">Phytoactinopolyspora halotolerans</name>
    <dbReference type="NCBI Taxonomy" id="1981512"/>
    <lineage>
        <taxon>Bacteria</taxon>
        <taxon>Bacillati</taxon>
        <taxon>Actinomycetota</taxon>
        <taxon>Actinomycetes</taxon>
        <taxon>Jiangellales</taxon>
        <taxon>Jiangellaceae</taxon>
        <taxon>Phytoactinopolyspora</taxon>
    </lineage>
</organism>
<accession>A0A6L9S428</accession>
<gene>
    <name evidence="2" type="ORF">G1H10_06465</name>
</gene>
<reference evidence="2 3" key="1">
    <citation type="submission" date="2020-02" db="EMBL/GenBank/DDBJ databases">
        <authorList>
            <person name="Li X.-J."/>
            <person name="Han X.-M."/>
        </authorList>
    </citation>
    <scope>NUCLEOTIDE SEQUENCE [LARGE SCALE GENOMIC DNA]</scope>
    <source>
        <strain evidence="2 3">CCTCC AB 2017055</strain>
    </source>
</reference>
<dbReference type="PANTHER" id="PTHR23150">
    <property type="entry name" value="SULFATASE MODIFYING FACTOR 1, 2"/>
    <property type="match status" value="1"/>
</dbReference>
<protein>
    <submittedName>
        <fullName evidence="2">Formylglycine-generating enzyme family protein</fullName>
    </submittedName>
</protein>
<name>A0A6L9S428_9ACTN</name>
<feature type="domain" description="Sulfatase-modifying factor enzyme-like" evidence="1">
    <location>
        <begin position="1"/>
        <end position="277"/>
    </location>
</feature>
<comment type="caution">
    <text evidence="2">The sequence shown here is derived from an EMBL/GenBank/DDBJ whole genome shotgun (WGS) entry which is preliminary data.</text>
</comment>
<evidence type="ECO:0000259" key="1">
    <source>
        <dbReference type="Pfam" id="PF03781"/>
    </source>
</evidence>
<dbReference type="Gene3D" id="3.90.1580.10">
    <property type="entry name" value="paralog of FGE (formylglycine-generating enzyme)"/>
    <property type="match status" value="1"/>
</dbReference>
<dbReference type="PANTHER" id="PTHR23150:SF19">
    <property type="entry name" value="FORMYLGLYCINE-GENERATING ENZYME"/>
    <property type="match status" value="1"/>
</dbReference>
<keyword evidence="3" id="KW-1185">Reference proteome</keyword>
<dbReference type="AlphaFoldDB" id="A0A6L9S428"/>
<dbReference type="SUPFAM" id="SSF56436">
    <property type="entry name" value="C-type lectin-like"/>
    <property type="match status" value="1"/>
</dbReference>
<dbReference type="EMBL" id="JAAGOA010000003">
    <property type="protein sequence ID" value="NED99806.1"/>
    <property type="molecule type" value="Genomic_DNA"/>
</dbReference>
<dbReference type="InterPro" id="IPR051043">
    <property type="entry name" value="Sulfatase_Mod_Factor_Kinase"/>
</dbReference>
<dbReference type="InterPro" id="IPR005532">
    <property type="entry name" value="SUMF_dom"/>
</dbReference>
<evidence type="ECO:0000313" key="3">
    <source>
        <dbReference type="Proteomes" id="UP000475214"/>
    </source>
</evidence>